<organism evidence="1">
    <name type="scientific">Bovine leukemia virus</name>
    <name type="common">BLV</name>
    <dbReference type="NCBI Taxonomy" id="11901"/>
    <lineage>
        <taxon>Viruses</taxon>
        <taxon>Riboviria</taxon>
        <taxon>Pararnavirae</taxon>
        <taxon>Artverviricota</taxon>
        <taxon>Revtraviricetes</taxon>
        <taxon>Ortervirales</taxon>
        <taxon>Retroviridae</taxon>
        <taxon>Orthoretrovirinae</taxon>
        <taxon>Deltaretrovirus</taxon>
        <taxon>Deltaretrovirus bovleu</taxon>
    </lineage>
</organism>
<protein>
    <submittedName>
        <fullName evidence="1">R3 protein</fullName>
    </submittedName>
</protein>
<evidence type="ECO:0000313" key="1">
    <source>
        <dbReference type="EMBL" id="BBJ34222.1"/>
    </source>
</evidence>
<sequence length="18" mass="2350">MPKERRSRRRPQPIIRWS</sequence>
<name>A0A5A4RK06_BLV</name>
<reference evidence="1" key="1">
    <citation type="journal article" date="2019" name="Virology">
        <title>A point mutation to the long terminal repeat of bovine leukemia virus related to viral productivity and transmissibility.</title>
        <authorList>
            <person name="Murakami H."/>
            <person name="Todaka H."/>
            <person name="Uchiyama J."/>
            <person name="Sato R."/>
            <person name="Sogawa K."/>
            <person name="Sakaguchi M."/>
            <person name="Tsukamoto K."/>
        </authorList>
    </citation>
    <scope>NUCLEOTIDE SEQUENCE</scope>
    <source>
        <strain evidence="1">PvAJ002</strain>
    </source>
</reference>
<accession>A0A5A4RK06</accession>
<proteinExistence type="predicted"/>
<organismHost>
    <name type="scientific">Bos taurus</name>
    <name type="common">Bovine</name>
    <dbReference type="NCBI Taxonomy" id="9913"/>
</organismHost>
<dbReference type="EMBL" id="AP019566">
    <property type="protein sequence ID" value="BBJ34222.1"/>
    <property type="molecule type" value="Genomic_DNA"/>
</dbReference>